<dbReference type="InterPro" id="IPR002885">
    <property type="entry name" value="PPR_rpt"/>
</dbReference>
<accession>A0A8T2STF2</accession>
<dbReference type="Proteomes" id="UP000825935">
    <property type="component" value="Chromosome 18"/>
</dbReference>
<dbReference type="InterPro" id="IPR046960">
    <property type="entry name" value="PPR_At4g14850-like_plant"/>
</dbReference>
<reference evidence="3" key="1">
    <citation type="submission" date="2021-08" db="EMBL/GenBank/DDBJ databases">
        <title>WGS assembly of Ceratopteris richardii.</title>
        <authorList>
            <person name="Marchant D.B."/>
            <person name="Chen G."/>
            <person name="Jenkins J."/>
            <person name="Shu S."/>
            <person name="Leebens-Mack J."/>
            <person name="Grimwood J."/>
            <person name="Schmutz J."/>
            <person name="Soltis P."/>
            <person name="Soltis D."/>
            <person name="Chen Z.-H."/>
        </authorList>
    </citation>
    <scope>NUCLEOTIDE SEQUENCE</scope>
    <source>
        <strain evidence="3">Whitten #5841</strain>
        <tissue evidence="3">Leaf</tissue>
    </source>
</reference>
<feature type="repeat" description="PPR" evidence="2">
    <location>
        <begin position="236"/>
        <end position="270"/>
    </location>
</feature>
<dbReference type="Pfam" id="PF13812">
    <property type="entry name" value="PPR_3"/>
    <property type="match status" value="1"/>
</dbReference>
<feature type="repeat" description="PPR" evidence="2">
    <location>
        <begin position="587"/>
        <end position="621"/>
    </location>
</feature>
<keyword evidence="4" id="KW-1185">Reference proteome</keyword>
<evidence type="ECO:0000313" key="3">
    <source>
        <dbReference type="EMBL" id="KAH7365633.1"/>
    </source>
</evidence>
<feature type="repeat" description="PPR" evidence="2">
    <location>
        <begin position="170"/>
        <end position="204"/>
    </location>
</feature>
<dbReference type="GO" id="GO:0048731">
    <property type="term" value="P:system development"/>
    <property type="evidence" value="ECO:0007669"/>
    <property type="project" value="UniProtKB-ARBA"/>
</dbReference>
<feature type="repeat" description="PPR" evidence="2">
    <location>
        <begin position="805"/>
        <end position="839"/>
    </location>
</feature>
<dbReference type="AlphaFoldDB" id="A0A8T2STF2"/>
<evidence type="ECO:0000313" key="4">
    <source>
        <dbReference type="Proteomes" id="UP000825935"/>
    </source>
</evidence>
<dbReference type="EMBL" id="CM035423">
    <property type="protein sequence ID" value="KAH7365633.1"/>
    <property type="molecule type" value="Genomic_DNA"/>
</dbReference>
<dbReference type="Pfam" id="PF13041">
    <property type="entry name" value="PPR_2"/>
    <property type="match status" value="2"/>
</dbReference>
<dbReference type="GO" id="GO:0009451">
    <property type="term" value="P:RNA modification"/>
    <property type="evidence" value="ECO:0007669"/>
    <property type="project" value="InterPro"/>
</dbReference>
<feature type="repeat" description="PPR" evidence="2">
    <location>
        <begin position="135"/>
        <end position="169"/>
    </location>
</feature>
<dbReference type="FunFam" id="1.25.40.10:FF:000158">
    <property type="entry name" value="pentatricopeptide repeat-containing protein At2g33680"/>
    <property type="match status" value="1"/>
</dbReference>
<evidence type="ECO:0008006" key="5">
    <source>
        <dbReference type="Google" id="ProtNLM"/>
    </source>
</evidence>
<dbReference type="PANTHER" id="PTHR47926">
    <property type="entry name" value="PENTATRICOPEPTIDE REPEAT-CONTAINING PROTEIN"/>
    <property type="match status" value="1"/>
</dbReference>
<organism evidence="3 4">
    <name type="scientific">Ceratopteris richardii</name>
    <name type="common">Triangle waterfern</name>
    <dbReference type="NCBI Taxonomy" id="49495"/>
    <lineage>
        <taxon>Eukaryota</taxon>
        <taxon>Viridiplantae</taxon>
        <taxon>Streptophyta</taxon>
        <taxon>Embryophyta</taxon>
        <taxon>Tracheophyta</taxon>
        <taxon>Polypodiopsida</taxon>
        <taxon>Polypodiidae</taxon>
        <taxon>Polypodiales</taxon>
        <taxon>Pteridineae</taxon>
        <taxon>Pteridaceae</taxon>
        <taxon>Parkerioideae</taxon>
        <taxon>Ceratopteris</taxon>
    </lineage>
</organism>
<comment type="caution">
    <text evidence="3">The sequence shown here is derived from an EMBL/GenBank/DDBJ whole genome shotgun (WGS) entry which is preliminary data.</text>
</comment>
<gene>
    <name evidence="3" type="ORF">KP509_18G038700</name>
</gene>
<dbReference type="Pfam" id="PF01535">
    <property type="entry name" value="PPR"/>
    <property type="match status" value="6"/>
</dbReference>
<dbReference type="InterPro" id="IPR011990">
    <property type="entry name" value="TPR-like_helical_dom_sf"/>
</dbReference>
<feature type="repeat" description="PPR" evidence="2">
    <location>
        <begin position="704"/>
        <end position="738"/>
    </location>
</feature>
<evidence type="ECO:0000256" key="2">
    <source>
        <dbReference type="PROSITE-ProRule" id="PRU00708"/>
    </source>
</evidence>
<dbReference type="GO" id="GO:0003723">
    <property type="term" value="F:RNA binding"/>
    <property type="evidence" value="ECO:0007669"/>
    <property type="project" value="InterPro"/>
</dbReference>
<proteinExistence type="predicted"/>
<feature type="repeat" description="PPR" evidence="2">
    <location>
        <begin position="470"/>
        <end position="500"/>
    </location>
</feature>
<dbReference type="OrthoDB" id="509099at2759"/>
<keyword evidence="1" id="KW-0677">Repeat</keyword>
<dbReference type="SUPFAM" id="SSF48452">
    <property type="entry name" value="TPR-like"/>
    <property type="match status" value="1"/>
</dbReference>
<feature type="repeat" description="PPR" evidence="2">
    <location>
        <begin position="353"/>
        <end position="387"/>
    </location>
</feature>
<dbReference type="NCBIfam" id="TIGR00756">
    <property type="entry name" value="PPR"/>
    <property type="match status" value="5"/>
</dbReference>
<dbReference type="Gene3D" id="1.25.40.10">
    <property type="entry name" value="Tetratricopeptide repeat domain"/>
    <property type="match status" value="7"/>
</dbReference>
<evidence type="ECO:0000256" key="1">
    <source>
        <dbReference type="ARBA" id="ARBA00022737"/>
    </source>
</evidence>
<sequence length="961" mass="106078">MSCRGLSVTAARNYGWNKVSVCTKARYCHGYTQRTWSTFSSSQEIQGLCQQGLLDKAIHLLSQLQLPASELAYRSLLDACSKQKNLQHTRLVQAHLAQHGLTLSPSLGNYLVETLCKCGAVDDALSIFQLLPYRTVLSWTAIILASAECGREGNALALHHQMLQDGVQPNRFTYIILLKVCGRVAALDEGRRIHTAMRRDGLVSSVFAGSSLVSMYGKCGSIDEAEGVFIKLPERNVVTWNALLSAYVEQNAEEKALMLYRQMCEEKVCPYERTYVIALQACGRFAEREEASHLGGNSTKVIALDIGRAFHVDAVRDGVKLEGYFGSVLLGMYGKCGSFNEAGNVFSELPQHDVVFSNVLLSTYVQHNSAKEALLLYKHMLEAGTIPDELTFVAVLQACGIFAENEVTSVYNGIALKSISIEIVKAIKMDIWKMGCSFDMFLGSALISCYGKCGHIFEAECVFQGLPKRDIAAWNSMLSAYIEAGHEEKALRLYRQILEECIGQGQRTVAIVLQACCILVEKENFSARERQFAKEMALSISQAIHAGAKRNGFHSDMFVCNSLVTIYSKSGELALAEGVFFQLPRHDMVLWCALLTGYVEQGEAEKGLLLFKQMLVEGGSPEKLHFVVAFQACGYLAEKEQAVLIEEYPLKLIALRLIQAIHADAEVKNLVSDAMVGSTLLCSYGKCGAIREAQCTFEELVHRDIVAWNAMLSAYLEHGAYEQVLSLFSQLLEYDVTFDSVTLLCSLKACSETENVEVCTQLHHIIVSSMGDANLLLNNSLIDAYGCCIRTEDLKASFDCLCEHDVVSWTACISGHARRGDFALTLQMFEEMLSTGIKPDEIAFLSLVSACSHAGLVLEGVNYFNSMTIDHVIAPNPKHFASAVDLLGRAGNFIMLKALITKMPFKTDMNIWLSLLAVCRTHGNSELGKHAFDCAVQLQPLESTIYVLMSNMYADSVLQYS</sequence>
<name>A0A8T2STF2_CERRI</name>
<dbReference type="PROSITE" id="PS51375">
    <property type="entry name" value="PPR"/>
    <property type="match status" value="8"/>
</dbReference>
<protein>
    <recommendedName>
        <fullName evidence="5">Pentatricopeptide repeat-containing protein</fullName>
    </recommendedName>
</protein>
<dbReference type="FunFam" id="1.25.40.10:FF:000344">
    <property type="entry name" value="Pentatricopeptide repeat-containing protein"/>
    <property type="match status" value="1"/>
</dbReference>